<evidence type="ECO:0000313" key="2">
    <source>
        <dbReference type="Proteomes" id="UP001484097"/>
    </source>
</evidence>
<sequence length="89" mass="9418">MMLLLIALAHAPWFLYTSPVGVSPMHPADGNLADHLAQALTIVMVDGRTHTMFGLLFAYGIGRCTPGRQHEAPRPVKCAASCAGGTRGC</sequence>
<dbReference type="RefSeq" id="WP_347921280.1">
    <property type="nucleotide sequence ID" value="NZ_JBDXMX010000006.1"/>
</dbReference>
<protein>
    <submittedName>
        <fullName evidence="1">Uncharacterized protein</fullName>
    </submittedName>
</protein>
<organism evidence="1 2">
    <name type="scientific">Citricoccus nitrophenolicus</name>
    <dbReference type="NCBI Taxonomy" id="863575"/>
    <lineage>
        <taxon>Bacteria</taxon>
        <taxon>Bacillati</taxon>
        <taxon>Actinomycetota</taxon>
        <taxon>Actinomycetes</taxon>
        <taxon>Micrococcales</taxon>
        <taxon>Micrococcaceae</taxon>
        <taxon>Citricoccus</taxon>
    </lineage>
</organism>
<evidence type="ECO:0000313" key="1">
    <source>
        <dbReference type="EMBL" id="MEO9248635.1"/>
    </source>
</evidence>
<name>A0ABV0IMF7_9MICC</name>
<accession>A0ABV0IMF7</accession>
<dbReference type="Proteomes" id="UP001484097">
    <property type="component" value="Unassembled WGS sequence"/>
</dbReference>
<dbReference type="EMBL" id="JBDXMX010000006">
    <property type="protein sequence ID" value="MEO9248635.1"/>
    <property type="molecule type" value="Genomic_DNA"/>
</dbReference>
<reference evidence="1 2" key="1">
    <citation type="submission" date="2024-05" db="EMBL/GenBank/DDBJ databases">
        <authorList>
            <person name="Yi C."/>
        </authorList>
    </citation>
    <scope>NUCLEOTIDE SEQUENCE [LARGE SCALE GENOMIC DNA]</scope>
    <source>
        <strain evidence="1 2">XS13</strain>
    </source>
</reference>
<proteinExistence type="predicted"/>
<gene>
    <name evidence="1" type="ORF">ABDK96_13185</name>
</gene>
<comment type="caution">
    <text evidence="1">The sequence shown here is derived from an EMBL/GenBank/DDBJ whole genome shotgun (WGS) entry which is preliminary data.</text>
</comment>
<keyword evidence="2" id="KW-1185">Reference proteome</keyword>